<proteinExistence type="inferred from homology"/>
<dbReference type="Pfam" id="PF25361">
    <property type="entry name" value="AAA_lid_RFC1"/>
    <property type="match status" value="1"/>
</dbReference>
<dbReference type="FunFam" id="1.10.8.60:FF:000021">
    <property type="entry name" value="Replication factor C subunit 1"/>
    <property type="match status" value="1"/>
</dbReference>
<feature type="compositionally biased region" description="Basic residues" evidence="13">
    <location>
        <begin position="834"/>
        <end position="844"/>
    </location>
</feature>
<dbReference type="InterPro" id="IPR027417">
    <property type="entry name" value="P-loop_NTPase"/>
</dbReference>
<keyword evidence="4" id="KW-0597">Phosphoprotein</keyword>
<dbReference type="InterPro" id="IPR036420">
    <property type="entry name" value="BRCT_dom_sf"/>
</dbReference>
<dbReference type="InterPro" id="IPR012178">
    <property type="entry name" value="RFC1"/>
</dbReference>
<comment type="subcellular location">
    <subcellularLocation>
        <location evidence="1 12">Nucleus</location>
    </subcellularLocation>
</comment>
<dbReference type="FunFam" id="3.40.50.300:FF:000395">
    <property type="entry name" value="Replication factor C subunit 1"/>
    <property type="match status" value="1"/>
</dbReference>
<keyword evidence="6 12" id="KW-0547">Nucleotide-binding</keyword>
<dbReference type="InterPro" id="IPR001357">
    <property type="entry name" value="BRCT_dom"/>
</dbReference>
<dbReference type="Gene3D" id="1.10.8.60">
    <property type="match status" value="1"/>
</dbReference>
<dbReference type="OrthoDB" id="446168at2759"/>
<evidence type="ECO:0000259" key="14">
    <source>
        <dbReference type="PROSITE" id="PS50172"/>
    </source>
</evidence>
<feature type="region of interest" description="Disordered" evidence="13">
    <location>
        <begin position="154"/>
        <end position="288"/>
    </location>
</feature>
<feature type="domain" description="BRCT" evidence="14">
    <location>
        <begin position="75"/>
        <end position="154"/>
    </location>
</feature>
<dbReference type="SMART" id="SM00292">
    <property type="entry name" value="BRCT"/>
    <property type="match status" value="1"/>
</dbReference>
<gene>
    <name evidence="15" type="primary">RvY_05316-1</name>
    <name evidence="15" type="synonym">RvY_05316.1</name>
    <name evidence="15" type="ORF">RvY_05316</name>
</gene>
<dbReference type="Gene3D" id="1.20.272.10">
    <property type="match status" value="1"/>
</dbReference>
<dbReference type="GO" id="GO:0003689">
    <property type="term" value="F:DNA clamp loader activity"/>
    <property type="evidence" value="ECO:0007669"/>
    <property type="project" value="UniProtKB-UniRule"/>
</dbReference>
<feature type="compositionally biased region" description="Acidic residues" evidence="13">
    <location>
        <begin position="806"/>
        <end position="827"/>
    </location>
</feature>
<dbReference type="PROSITE" id="PS50172">
    <property type="entry name" value="BRCT"/>
    <property type="match status" value="1"/>
</dbReference>
<reference evidence="15 16" key="1">
    <citation type="journal article" date="2016" name="Nat. Commun.">
        <title>Extremotolerant tardigrade genome and improved radiotolerance of human cultured cells by tardigrade-unique protein.</title>
        <authorList>
            <person name="Hashimoto T."/>
            <person name="Horikawa D.D."/>
            <person name="Saito Y."/>
            <person name="Kuwahara H."/>
            <person name="Kozuka-Hata H."/>
            <person name="Shin-I T."/>
            <person name="Minakuchi Y."/>
            <person name="Ohishi K."/>
            <person name="Motoyama A."/>
            <person name="Aizu T."/>
            <person name="Enomoto A."/>
            <person name="Kondo K."/>
            <person name="Tanaka S."/>
            <person name="Hara Y."/>
            <person name="Koshikawa S."/>
            <person name="Sagara H."/>
            <person name="Miura T."/>
            <person name="Yokobori S."/>
            <person name="Miyagawa K."/>
            <person name="Suzuki Y."/>
            <person name="Kubo T."/>
            <person name="Oyama M."/>
            <person name="Kohara Y."/>
            <person name="Fujiyama A."/>
            <person name="Arakawa K."/>
            <person name="Katayama T."/>
            <person name="Toyoda A."/>
            <person name="Kunieda T."/>
        </authorList>
    </citation>
    <scope>NUCLEOTIDE SEQUENCE [LARGE SCALE GENOMIC DNA]</scope>
    <source>
        <strain evidence="15 16">YOKOZUNA-1</strain>
    </source>
</reference>
<accession>A0A1D1V3M5</accession>
<keyword evidence="5 12" id="KW-0235">DNA replication</keyword>
<feature type="compositionally biased region" description="Basic and acidic residues" evidence="13">
    <location>
        <begin position="789"/>
        <end position="805"/>
    </location>
</feature>
<evidence type="ECO:0000256" key="11">
    <source>
        <dbReference type="ARBA" id="ARBA00064311"/>
    </source>
</evidence>
<dbReference type="PANTHER" id="PTHR23389:SF6">
    <property type="entry name" value="REPLICATION FACTOR C SUBUNIT 1"/>
    <property type="match status" value="1"/>
</dbReference>
<dbReference type="GO" id="GO:0006260">
    <property type="term" value="P:DNA replication"/>
    <property type="evidence" value="ECO:0007669"/>
    <property type="project" value="UniProtKB-KW"/>
</dbReference>
<evidence type="ECO:0000313" key="16">
    <source>
        <dbReference type="Proteomes" id="UP000186922"/>
    </source>
</evidence>
<evidence type="ECO:0000256" key="9">
    <source>
        <dbReference type="ARBA" id="ARBA00023242"/>
    </source>
</evidence>
<dbReference type="GO" id="GO:0005663">
    <property type="term" value="C:DNA replication factor C complex"/>
    <property type="evidence" value="ECO:0007669"/>
    <property type="project" value="InterPro"/>
</dbReference>
<evidence type="ECO:0000256" key="7">
    <source>
        <dbReference type="ARBA" id="ARBA00022840"/>
    </source>
</evidence>
<keyword evidence="7 12" id="KW-0067">ATP-binding</keyword>
<sequence length="887" mass="95359">MGKPTSTSTKKRPTDDSSSTKPSTSAKKAKKAANDDEWDDKPAASAVKTKKPFWFNKGARPDVPPHLGSKELPEGPEDCLEGLDFVITGVLDSITREDAENLIKRHGGGVKTGVSKKTAYLLTGLEPGESKTKKAKELGTKTIDENGLFELIRKAAKKKSKPAAAPATPSKNSKATSSKSSKAPVEIVLDDSEDEVTPPPKKTKTNVPSPTKKPTKEVASPAKPSAKDTGKSVFFGEPPTKKTPQSTAAHASSIKPSDKSSASSFTAAVSQVPSTSSGGSPPSSHPQNFLLWVDKYQPKTLKNVVGQNGAASPAHKLLNWLQNWDESRRKHGFKATTAGFFGAPGAGDGSQFKACLLSGPPGLGKTTTATLACKESGFNFVHMNASDSRSKKLLEQTLGSGVQSHSLLEYMSPNDKPNSTKEKSALIMDEVDGMAGNEDRGGIAEVIQLIKSAKMPVICICNDRSSQKMRTLAGYCYDLRFSRPRVETIRAAMMAVCYKEGIKITPNALDAVIEGAHQDLRQTLHNLYMWTVNKKSISFDEAKVQSATAEKDSIKVGPFDAVREMFQPPKGHLPGSAVIEKSDLYFEDYNFVPLFVQENYLSVNIHGVKDKYEVLDRISRTADSLSLSDLIDREIRGRQNWSLLPIHAVFTAVLPGNIMRGHMGGKIDFPAWLGKNSSTNKNKRIVQDLITHMHLKVTTNATGLILDYLPVMRRSLTAPLASKGAEGIDDVAAFVNSYDLLREDMEPILDVTTWTGMKNPLENVQPAVKAALTRTLNKSDHLSPYAASDVKKGRAKATDAERDLMGEEDAAALALPEEDEGEEDEGVEKDAMIKAKKAPAKRGAKAAGASTSRGGGTKAASSRGKAAAAKTSPPGKTAPTRGRGKKK</sequence>
<evidence type="ECO:0000313" key="15">
    <source>
        <dbReference type="EMBL" id="GAU93363.1"/>
    </source>
</evidence>
<dbReference type="SMART" id="SM00382">
    <property type="entry name" value="AAA"/>
    <property type="match status" value="1"/>
</dbReference>
<dbReference type="Pfam" id="PF00004">
    <property type="entry name" value="AAA"/>
    <property type="match status" value="1"/>
</dbReference>
<dbReference type="InterPro" id="IPR047854">
    <property type="entry name" value="RFC_lid"/>
</dbReference>
<evidence type="ECO:0000256" key="3">
    <source>
        <dbReference type="ARBA" id="ARBA00020401"/>
    </source>
</evidence>
<dbReference type="GO" id="GO:0003677">
    <property type="term" value="F:DNA binding"/>
    <property type="evidence" value="ECO:0007669"/>
    <property type="project" value="UniProtKB-KW"/>
</dbReference>
<keyword evidence="9 12" id="KW-0539">Nucleus</keyword>
<comment type="function">
    <text evidence="10">Subunit of the replication factor C (RFC) complex which acts during elongation of primed DNA templates by DNA polymerases delta and epsilon, and is necessary for ATP-dependent loading of proliferating cell nuclear antigen (PCNA) onto primed DNA. This subunit binds to the primer-template junction. Binds the PO-B transcription element as well as other GA rich DNA sequences. Can bind single- or double-stranded DNA.</text>
</comment>
<dbReference type="CDD" id="cd00009">
    <property type="entry name" value="AAA"/>
    <property type="match status" value="1"/>
</dbReference>
<evidence type="ECO:0000256" key="8">
    <source>
        <dbReference type="ARBA" id="ARBA00023125"/>
    </source>
</evidence>
<dbReference type="InterPro" id="IPR003593">
    <property type="entry name" value="AAA+_ATPase"/>
</dbReference>
<dbReference type="STRING" id="947166.A0A1D1V3M5"/>
<dbReference type="EMBL" id="BDGG01000002">
    <property type="protein sequence ID" value="GAU93363.1"/>
    <property type="molecule type" value="Genomic_DNA"/>
</dbReference>
<feature type="compositionally biased region" description="Low complexity" evidence="13">
    <location>
        <begin position="845"/>
        <end position="872"/>
    </location>
</feature>
<evidence type="ECO:0000256" key="2">
    <source>
        <dbReference type="ARBA" id="ARBA00006116"/>
    </source>
</evidence>
<evidence type="ECO:0000256" key="10">
    <source>
        <dbReference type="ARBA" id="ARBA00054501"/>
    </source>
</evidence>
<dbReference type="Gene3D" id="3.40.50.10190">
    <property type="entry name" value="BRCT domain"/>
    <property type="match status" value="1"/>
</dbReference>
<evidence type="ECO:0000256" key="6">
    <source>
        <dbReference type="ARBA" id="ARBA00022741"/>
    </source>
</evidence>
<dbReference type="CDD" id="cd17752">
    <property type="entry name" value="BRCT_RFC1"/>
    <property type="match status" value="1"/>
</dbReference>
<dbReference type="Pfam" id="PF08519">
    <property type="entry name" value="RFC1"/>
    <property type="match status" value="1"/>
</dbReference>
<comment type="similarity">
    <text evidence="2 12">Belongs to the activator 1 large subunit family.</text>
</comment>
<evidence type="ECO:0000256" key="12">
    <source>
        <dbReference type="PIRNR" id="PIRNR036578"/>
    </source>
</evidence>
<dbReference type="CDD" id="cd18140">
    <property type="entry name" value="HLD_clamp_RFC"/>
    <property type="match status" value="1"/>
</dbReference>
<dbReference type="AlphaFoldDB" id="A0A1D1V3M5"/>
<dbReference type="InterPro" id="IPR013725">
    <property type="entry name" value="DNA_replication_fac_RFC1_C"/>
</dbReference>
<feature type="region of interest" description="Disordered" evidence="13">
    <location>
        <begin position="1"/>
        <end position="76"/>
    </location>
</feature>
<feature type="compositionally biased region" description="Low complexity" evidence="13">
    <location>
        <begin position="162"/>
        <end position="184"/>
    </location>
</feature>
<evidence type="ECO:0000256" key="1">
    <source>
        <dbReference type="ARBA" id="ARBA00004123"/>
    </source>
</evidence>
<organism evidence="15 16">
    <name type="scientific">Ramazzottius varieornatus</name>
    <name type="common">Water bear</name>
    <name type="synonym">Tardigrade</name>
    <dbReference type="NCBI Taxonomy" id="947166"/>
    <lineage>
        <taxon>Eukaryota</taxon>
        <taxon>Metazoa</taxon>
        <taxon>Ecdysozoa</taxon>
        <taxon>Tardigrada</taxon>
        <taxon>Eutardigrada</taxon>
        <taxon>Parachela</taxon>
        <taxon>Hypsibioidea</taxon>
        <taxon>Ramazzottiidae</taxon>
        <taxon>Ramazzottius</taxon>
    </lineage>
</organism>
<evidence type="ECO:0000256" key="13">
    <source>
        <dbReference type="SAM" id="MobiDB-lite"/>
    </source>
</evidence>
<dbReference type="PANTHER" id="PTHR23389">
    <property type="entry name" value="CHROMOSOME TRANSMISSION FIDELITY FACTOR 18"/>
    <property type="match status" value="1"/>
</dbReference>
<dbReference type="FunFam" id="1.20.272.10:FF:000005">
    <property type="entry name" value="Replication factor C subunit 1"/>
    <property type="match status" value="1"/>
</dbReference>
<feature type="compositionally biased region" description="Low complexity" evidence="13">
    <location>
        <begin position="251"/>
        <end position="287"/>
    </location>
</feature>
<keyword evidence="8" id="KW-0238">DNA-binding</keyword>
<name>A0A1D1V3M5_RAMVA</name>
<feature type="region of interest" description="Disordered" evidence="13">
    <location>
        <begin position="783"/>
        <end position="887"/>
    </location>
</feature>
<dbReference type="GO" id="GO:0005524">
    <property type="term" value="F:ATP binding"/>
    <property type="evidence" value="ECO:0007669"/>
    <property type="project" value="UniProtKB-UniRule"/>
</dbReference>
<dbReference type="Proteomes" id="UP000186922">
    <property type="component" value="Unassembled WGS sequence"/>
</dbReference>
<dbReference type="PIRSF" id="PIRSF036578">
    <property type="entry name" value="RFC1"/>
    <property type="match status" value="1"/>
</dbReference>
<dbReference type="GO" id="GO:0005634">
    <property type="term" value="C:nucleus"/>
    <property type="evidence" value="ECO:0007669"/>
    <property type="project" value="UniProtKB-SubCell"/>
</dbReference>
<keyword evidence="16" id="KW-1185">Reference proteome</keyword>
<dbReference type="GO" id="GO:0006281">
    <property type="term" value="P:DNA repair"/>
    <property type="evidence" value="ECO:0007669"/>
    <property type="project" value="InterPro"/>
</dbReference>
<evidence type="ECO:0000256" key="5">
    <source>
        <dbReference type="ARBA" id="ARBA00022705"/>
    </source>
</evidence>
<comment type="caution">
    <text evidence="15">The sequence shown here is derived from an EMBL/GenBank/DDBJ whole genome shotgun (WGS) entry which is preliminary data.</text>
</comment>
<comment type="subunit">
    <text evidence="11">Large subunit of the RFC complex, an heteropentameric complex consisting of RFC1 and four small subunits RFC2, RFC3, RFC4 and RFC5; the RFC complex interacts with PCNA and the interaction involves RFC1.</text>
</comment>
<dbReference type="SUPFAM" id="SSF52113">
    <property type="entry name" value="BRCT domain"/>
    <property type="match status" value="1"/>
</dbReference>
<dbReference type="SUPFAM" id="SSF48019">
    <property type="entry name" value="post-AAA+ oligomerization domain-like"/>
    <property type="match status" value="1"/>
</dbReference>
<dbReference type="Pfam" id="PF00533">
    <property type="entry name" value="BRCT"/>
    <property type="match status" value="1"/>
</dbReference>
<protein>
    <recommendedName>
        <fullName evidence="3 12">Replication factor C subunit 1</fullName>
    </recommendedName>
</protein>
<feature type="compositionally biased region" description="Low complexity" evidence="13">
    <location>
        <begin position="16"/>
        <end position="26"/>
    </location>
</feature>
<dbReference type="FunFam" id="3.40.50.10190:FF:000001">
    <property type="entry name" value="Replication factor C subunit 1"/>
    <property type="match status" value="1"/>
</dbReference>
<dbReference type="SUPFAM" id="SSF52540">
    <property type="entry name" value="P-loop containing nucleoside triphosphate hydrolases"/>
    <property type="match status" value="1"/>
</dbReference>
<dbReference type="InterPro" id="IPR008921">
    <property type="entry name" value="DNA_pol3_clamp-load_cplx_C"/>
</dbReference>
<evidence type="ECO:0000256" key="4">
    <source>
        <dbReference type="ARBA" id="ARBA00022553"/>
    </source>
</evidence>
<dbReference type="GO" id="GO:0016887">
    <property type="term" value="F:ATP hydrolysis activity"/>
    <property type="evidence" value="ECO:0007669"/>
    <property type="project" value="InterPro"/>
</dbReference>
<dbReference type="Gene3D" id="3.40.50.300">
    <property type="entry name" value="P-loop containing nucleotide triphosphate hydrolases"/>
    <property type="match status" value="1"/>
</dbReference>
<dbReference type="InterPro" id="IPR003959">
    <property type="entry name" value="ATPase_AAA_core"/>
</dbReference>